<dbReference type="InterPro" id="IPR036514">
    <property type="entry name" value="SGNH_hydro_sf"/>
</dbReference>
<dbReference type="AlphaFoldDB" id="A0AAD3CFP7"/>
<gene>
    <name evidence="3" type="ORF">CTEN210_00273</name>
</gene>
<dbReference type="InterPro" id="IPR052940">
    <property type="entry name" value="Carb_Esterase_6"/>
</dbReference>
<comment type="caution">
    <text evidence="3">The sequence shown here is derived from an EMBL/GenBank/DDBJ whole genome shotgun (WGS) entry which is preliminary data.</text>
</comment>
<proteinExistence type="predicted"/>
<keyword evidence="4" id="KW-1185">Reference proteome</keyword>
<organism evidence="3 4">
    <name type="scientific">Chaetoceros tenuissimus</name>
    <dbReference type="NCBI Taxonomy" id="426638"/>
    <lineage>
        <taxon>Eukaryota</taxon>
        <taxon>Sar</taxon>
        <taxon>Stramenopiles</taxon>
        <taxon>Ochrophyta</taxon>
        <taxon>Bacillariophyta</taxon>
        <taxon>Coscinodiscophyceae</taxon>
        <taxon>Chaetocerotophycidae</taxon>
        <taxon>Chaetocerotales</taxon>
        <taxon>Chaetocerotaceae</taxon>
        <taxon>Chaetoceros</taxon>
    </lineage>
</organism>
<name>A0AAD3CFP7_9STRA</name>
<dbReference type="PANTHER" id="PTHR31988">
    <property type="entry name" value="ESTERASE, PUTATIVE (DUF303)-RELATED"/>
    <property type="match status" value="1"/>
</dbReference>
<dbReference type="PANTHER" id="PTHR31988:SF19">
    <property type="entry name" value="9-O-ACETYL-N-ACETYLNEURAMINIC ACID DEACETYLASE-RELATED"/>
    <property type="match status" value="1"/>
</dbReference>
<keyword evidence="1" id="KW-0378">Hydrolase</keyword>
<evidence type="ECO:0000256" key="1">
    <source>
        <dbReference type="ARBA" id="ARBA00022801"/>
    </source>
</evidence>
<protein>
    <recommendedName>
        <fullName evidence="2">Sialate O-acetylesterase domain-containing protein</fullName>
    </recommendedName>
</protein>
<reference evidence="3 4" key="1">
    <citation type="journal article" date="2021" name="Sci. Rep.">
        <title>The genome of the diatom Chaetoceros tenuissimus carries an ancient integrated fragment of an extant virus.</title>
        <authorList>
            <person name="Hongo Y."/>
            <person name="Kimura K."/>
            <person name="Takaki Y."/>
            <person name="Yoshida Y."/>
            <person name="Baba S."/>
            <person name="Kobayashi G."/>
            <person name="Nagasaki K."/>
            <person name="Hano T."/>
            <person name="Tomaru Y."/>
        </authorList>
    </citation>
    <scope>NUCLEOTIDE SEQUENCE [LARGE SCALE GENOMIC DNA]</scope>
    <source>
        <strain evidence="3 4">NIES-3715</strain>
    </source>
</reference>
<dbReference type="GO" id="GO:0016787">
    <property type="term" value="F:hydrolase activity"/>
    <property type="evidence" value="ECO:0007669"/>
    <property type="project" value="UniProtKB-KW"/>
</dbReference>
<dbReference type="Proteomes" id="UP001054902">
    <property type="component" value="Unassembled WGS sequence"/>
</dbReference>
<evidence type="ECO:0000259" key="2">
    <source>
        <dbReference type="Pfam" id="PF03629"/>
    </source>
</evidence>
<dbReference type="InterPro" id="IPR005181">
    <property type="entry name" value="SASA"/>
</dbReference>
<dbReference type="Pfam" id="PF03629">
    <property type="entry name" value="SASA"/>
    <property type="match status" value="1"/>
</dbReference>
<dbReference type="EMBL" id="BLLK01000019">
    <property type="protein sequence ID" value="GFH43800.1"/>
    <property type="molecule type" value="Genomic_DNA"/>
</dbReference>
<sequence>MNPLIHSPFDLCHGCQDTLSCPSPIQSNECARGCQLAEPLESFYETYETHTYVDIPRFLFAGQSNMEGHSSDNMNNMFHDIRMIIRKGLNKTETIEELTSLILSTPQKKSVPSKRTARGMASSLFTTKKFIKNRSTKENAYCSFTEPEEDEILDCERLVGPEACGYKHTAFGPELMFAHRFPTFDTMFQNRQIGITKVARGGSTLRQWMKKNENSEDESNYWTVLRDAIHATKDTLEAFVWFQGENDAWEHISAQDYFGNLTEFVSDVRNEIYNVTGAKFSQPSEIPVIIVEVGTWAFSLSPDVLQAQRNFVANDPFSKKVNTGVTPKENKMLSPYYHYDAASYLIIGNRIAQTMKSFYGD</sequence>
<feature type="domain" description="Sialate O-acetylesterase" evidence="2">
    <location>
        <begin position="167"/>
        <end position="355"/>
    </location>
</feature>
<accession>A0AAD3CFP7</accession>
<evidence type="ECO:0000313" key="3">
    <source>
        <dbReference type="EMBL" id="GFH43800.1"/>
    </source>
</evidence>
<dbReference type="Gene3D" id="3.40.50.1110">
    <property type="entry name" value="SGNH hydrolase"/>
    <property type="match status" value="1"/>
</dbReference>
<evidence type="ECO:0000313" key="4">
    <source>
        <dbReference type="Proteomes" id="UP001054902"/>
    </source>
</evidence>
<dbReference type="SUPFAM" id="SSF52266">
    <property type="entry name" value="SGNH hydrolase"/>
    <property type="match status" value="1"/>
</dbReference>